<keyword evidence="1" id="KW-0802">TPR repeat</keyword>
<evidence type="ECO:0000259" key="2">
    <source>
        <dbReference type="Pfam" id="PF00535"/>
    </source>
</evidence>
<proteinExistence type="predicted"/>
<protein>
    <submittedName>
        <fullName evidence="3">Glycosyltransferase</fullName>
    </submittedName>
</protein>
<evidence type="ECO:0000313" key="3">
    <source>
        <dbReference type="EMBL" id="TVX88214.1"/>
    </source>
</evidence>
<dbReference type="InterPro" id="IPR011990">
    <property type="entry name" value="TPR-like_helical_dom_sf"/>
</dbReference>
<dbReference type="SMART" id="SM00028">
    <property type="entry name" value="TPR"/>
    <property type="match status" value="5"/>
</dbReference>
<feature type="repeat" description="TPR" evidence="1">
    <location>
        <begin position="280"/>
        <end position="313"/>
    </location>
</feature>
<dbReference type="InterPro" id="IPR029044">
    <property type="entry name" value="Nucleotide-diphossugar_trans"/>
</dbReference>
<reference evidence="3 4" key="1">
    <citation type="submission" date="2019-07" db="EMBL/GenBank/DDBJ databases">
        <authorList>
            <person name="Kim J."/>
        </authorList>
    </citation>
    <scope>NUCLEOTIDE SEQUENCE [LARGE SCALE GENOMIC DNA]</scope>
    <source>
        <strain evidence="3 4">N4</strain>
    </source>
</reference>
<dbReference type="Proteomes" id="UP000318102">
    <property type="component" value="Unassembled WGS sequence"/>
</dbReference>
<dbReference type="PROSITE" id="PS50005">
    <property type="entry name" value="TPR"/>
    <property type="match status" value="1"/>
</dbReference>
<name>A0A559IKM4_9BACL</name>
<dbReference type="SUPFAM" id="SSF48452">
    <property type="entry name" value="TPR-like"/>
    <property type="match status" value="1"/>
</dbReference>
<comment type="caution">
    <text evidence="3">The sequence shown here is derived from an EMBL/GenBank/DDBJ whole genome shotgun (WGS) entry which is preliminary data.</text>
</comment>
<dbReference type="OrthoDB" id="9815923at2"/>
<dbReference type="CDD" id="cd02511">
    <property type="entry name" value="Beta4Glucosyltransferase"/>
    <property type="match status" value="1"/>
</dbReference>
<dbReference type="EMBL" id="VNJK01000003">
    <property type="protein sequence ID" value="TVX88214.1"/>
    <property type="molecule type" value="Genomic_DNA"/>
</dbReference>
<dbReference type="Pfam" id="PF13432">
    <property type="entry name" value="TPR_16"/>
    <property type="match status" value="1"/>
</dbReference>
<dbReference type="RefSeq" id="WP_144993262.1">
    <property type="nucleotide sequence ID" value="NZ_VNJK01000003.1"/>
</dbReference>
<dbReference type="Pfam" id="PF00535">
    <property type="entry name" value="Glycos_transf_2"/>
    <property type="match status" value="1"/>
</dbReference>
<feature type="domain" description="Glycosyltransferase 2-like" evidence="2">
    <location>
        <begin position="14"/>
        <end position="97"/>
    </location>
</feature>
<accession>A0A559IKM4</accession>
<dbReference type="Gene3D" id="1.25.40.10">
    <property type="entry name" value="Tetratricopeptide repeat domain"/>
    <property type="match status" value="1"/>
</dbReference>
<organism evidence="3 4">
    <name type="scientific">Paenibacillus agilis</name>
    <dbReference type="NCBI Taxonomy" id="3020863"/>
    <lineage>
        <taxon>Bacteria</taxon>
        <taxon>Bacillati</taxon>
        <taxon>Bacillota</taxon>
        <taxon>Bacilli</taxon>
        <taxon>Bacillales</taxon>
        <taxon>Paenibacillaceae</taxon>
        <taxon>Paenibacillus</taxon>
    </lineage>
</organism>
<gene>
    <name evidence="3" type="ORF">FPZ44_20130</name>
</gene>
<keyword evidence="4" id="KW-1185">Reference proteome</keyword>
<dbReference type="PANTHER" id="PTHR43630">
    <property type="entry name" value="POLY-BETA-1,6-N-ACETYL-D-GLUCOSAMINE SYNTHASE"/>
    <property type="match status" value="1"/>
</dbReference>
<dbReference type="Gene3D" id="3.90.550.10">
    <property type="entry name" value="Spore Coat Polysaccharide Biosynthesis Protein SpsA, Chain A"/>
    <property type="match status" value="1"/>
</dbReference>
<dbReference type="InterPro" id="IPR001173">
    <property type="entry name" value="Glyco_trans_2-like"/>
</dbReference>
<dbReference type="SUPFAM" id="SSF53448">
    <property type="entry name" value="Nucleotide-diphospho-sugar transferases"/>
    <property type="match status" value="1"/>
</dbReference>
<evidence type="ECO:0000256" key="1">
    <source>
        <dbReference type="PROSITE-ProRule" id="PRU00339"/>
    </source>
</evidence>
<dbReference type="InterPro" id="IPR019734">
    <property type="entry name" value="TPR_rpt"/>
</dbReference>
<dbReference type="PANTHER" id="PTHR43630:SF2">
    <property type="entry name" value="GLYCOSYLTRANSFERASE"/>
    <property type="match status" value="1"/>
</dbReference>
<evidence type="ECO:0000313" key="4">
    <source>
        <dbReference type="Proteomes" id="UP000318102"/>
    </source>
</evidence>
<dbReference type="AlphaFoldDB" id="A0A559IKM4"/>
<sequence>MYISHSNRAVTIGILILARDEAALIGPCLDSVTEADEYLVADTGSFDGTPEIALQRGARVIHLQWNDDFSEARNEALQHMTTDWILVLDADERLTSSMQEVRQWIYHTNGEGSTVKIINRLSEEDVQLAVHHRAVRLFRRRDTFYYKGIIHEDIGPSITEIYEETALADSPITIEHIGTLPQQIQLKNKPERNKQLLLKSMELHPTDAFVLYGLGVTAVQQHRLDEAHHWFSLARDNVDANAAYRPTLYRDAIKALLAQNKPHLAEDWLQEAISNYSEYAELYILQGQSLSQQGLLGDALHSFQRALTASSEHYVSENGTSSYIAHTWVGETFRQLRQHSEALKSFNDALIDHPQYEPALHGFVAAAVELNVSEEEVAAHIESLWKEIDFPSAVILVRVYKQAGYHHSLAQLCVNRLSTPQAIYGLTIAWIHKERYAEANGMLHHLLQTTRLHDTERRLLEDWQAICAWQSHLQGKPTLIESSNWKPAVREACKLLTKSNKSNEFNKSTTSGKAHIHHYTVEHTEHPAETAHDKYDIHEIGSAPEFEGTNLIEIDEVLNRWMELLRDEALIQPLQKWAIHAESRDLDCAKALYAAGDIYSSAEMLLKAMAEQRLDAEGAMLLGELLMQKQHWQEALDLLEGARLLHTEQGEVDRDTVVRLDRMLALTYVRLSEHYLQQAIAVEPQQQAWEEQLRVIRLAIEQLSATPWELPRTTLQRRNIQLVQSEADRLSHRSE</sequence>